<evidence type="ECO:0000313" key="1">
    <source>
        <dbReference type="EMBL" id="QPD03522.1"/>
    </source>
</evidence>
<reference evidence="1 2" key="1">
    <citation type="journal article" date="2020" name="ISME J.">
        <title>Enrichment and physiological characterization of a novel comammox Nitrospira indicates ammonium inhibition of complete nitrification.</title>
        <authorList>
            <person name="Sakoula D."/>
            <person name="Koch H."/>
            <person name="Frank J."/>
            <person name="Jetten M.S.M."/>
            <person name="van Kessel M.A.H.J."/>
            <person name="Lucker S."/>
        </authorList>
    </citation>
    <scope>NUCLEOTIDE SEQUENCE [LARGE SCALE GENOMIC DNA]</scope>
    <source>
        <strain evidence="1">Comreactor17</strain>
    </source>
</reference>
<proteinExistence type="predicted"/>
<dbReference type="Proteomes" id="UP000593737">
    <property type="component" value="Chromosome"/>
</dbReference>
<gene>
    <name evidence="1" type="ORF">Nkreftii_001296</name>
</gene>
<evidence type="ECO:0000313" key="2">
    <source>
        <dbReference type="Proteomes" id="UP000593737"/>
    </source>
</evidence>
<accession>A0A7S8FCX2</accession>
<protein>
    <submittedName>
        <fullName evidence="1">Uncharacterized protein</fullName>
    </submittedName>
</protein>
<dbReference type="KEGG" id="nkf:Nkreftii_001296"/>
<sequence>MFDTLIACWHLACDGPMQHRSCRSHGYGKEVVGGRSACEVVRITQALQWAEVVAGFVAYVSGEPTTSYMGRKWEIRLVCGSA</sequence>
<dbReference type="EMBL" id="CP047423">
    <property type="protein sequence ID" value="QPD03522.1"/>
    <property type="molecule type" value="Genomic_DNA"/>
</dbReference>
<name>A0A7S8FCX2_9BACT</name>
<organism evidence="1 2">
    <name type="scientific">Candidatus Nitrospira kreftii</name>
    <dbReference type="NCBI Taxonomy" id="2652173"/>
    <lineage>
        <taxon>Bacteria</taxon>
        <taxon>Pseudomonadati</taxon>
        <taxon>Nitrospirota</taxon>
        <taxon>Nitrospiria</taxon>
        <taxon>Nitrospirales</taxon>
        <taxon>Nitrospiraceae</taxon>
        <taxon>Nitrospira</taxon>
    </lineage>
</organism>
<dbReference type="AlphaFoldDB" id="A0A7S8FCX2"/>